<name>A0A419EVJ4_9BACT</name>
<dbReference type="SUPFAM" id="SSF82714">
    <property type="entry name" value="Multidrug efflux transporter AcrB TolC docking domain, DN and DC subdomains"/>
    <property type="match status" value="2"/>
</dbReference>
<dbReference type="Pfam" id="PF00873">
    <property type="entry name" value="ACR_tran"/>
    <property type="match status" value="1"/>
</dbReference>
<reference evidence="9 10" key="1">
    <citation type="journal article" date="2017" name="ISME J.">
        <title>Energy and carbon metabolisms in a deep terrestrial subsurface fluid microbial community.</title>
        <authorList>
            <person name="Momper L."/>
            <person name="Jungbluth S.P."/>
            <person name="Lee M.D."/>
            <person name="Amend J.P."/>
        </authorList>
    </citation>
    <scope>NUCLEOTIDE SEQUENCE [LARGE SCALE GENOMIC DNA]</scope>
    <source>
        <strain evidence="9">SURF_17</strain>
    </source>
</reference>
<dbReference type="AlphaFoldDB" id="A0A419EVJ4"/>
<feature type="transmembrane region" description="Helical" evidence="8">
    <location>
        <begin position="908"/>
        <end position="934"/>
    </location>
</feature>
<dbReference type="SUPFAM" id="SSF82866">
    <property type="entry name" value="Multidrug efflux transporter AcrB transmembrane domain"/>
    <property type="match status" value="2"/>
</dbReference>
<comment type="caution">
    <text evidence="9">The sequence shown here is derived from an EMBL/GenBank/DDBJ whole genome shotgun (WGS) entry which is preliminary data.</text>
</comment>
<feature type="transmembrane region" description="Helical" evidence="8">
    <location>
        <begin position="855"/>
        <end position="875"/>
    </location>
</feature>
<dbReference type="PRINTS" id="PR00702">
    <property type="entry name" value="ACRIFLAVINRP"/>
</dbReference>
<evidence type="ECO:0000256" key="1">
    <source>
        <dbReference type="ARBA" id="ARBA00004429"/>
    </source>
</evidence>
<proteinExistence type="predicted"/>
<dbReference type="SUPFAM" id="SSF82693">
    <property type="entry name" value="Multidrug efflux transporter AcrB pore domain, PN1, PN2, PC1 and PC2 subdomains"/>
    <property type="match status" value="3"/>
</dbReference>
<gene>
    <name evidence="9" type="ORF">C4532_13120</name>
</gene>
<dbReference type="Gene3D" id="3.30.2090.10">
    <property type="entry name" value="Multidrug efflux transporter AcrB TolC docking domain, DN and DC subdomains"/>
    <property type="match status" value="2"/>
</dbReference>
<dbReference type="Gene3D" id="3.30.70.1430">
    <property type="entry name" value="Multidrug efflux transporter AcrB pore domain"/>
    <property type="match status" value="2"/>
</dbReference>
<keyword evidence="7 8" id="KW-0472">Membrane</keyword>
<keyword evidence="6 8" id="KW-1133">Transmembrane helix</keyword>
<dbReference type="GO" id="GO:0005886">
    <property type="term" value="C:plasma membrane"/>
    <property type="evidence" value="ECO:0007669"/>
    <property type="project" value="UniProtKB-SubCell"/>
</dbReference>
<evidence type="ECO:0000313" key="9">
    <source>
        <dbReference type="EMBL" id="RJP68213.1"/>
    </source>
</evidence>
<evidence type="ECO:0000256" key="3">
    <source>
        <dbReference type="ARBA" id="ARBA00022475"/>
    </source>
</evidence>
<dbReference type="NCBIfam" id="NF033617">
    <property type="entry name" value="RND_permease_2"/>
    <property type="match status" value="1"/>
</dbReference>
<feature type="transmembrane region" description="Helical" evidence="8">
    <location>
        <begin position="955"/>
        <end position="980"/>
    </location>
</feature>
<feature type="transmembrane region" description="Helical" evidence="8">
    <location>
        <begin position="463"/>
        <end position="486"/>
    </location>
</feature>
<keyword evidence="5 8" id="KW-0812">Transmembrane</keyword>
<dbReference type="Gene3D" id="3.30.70.1440">
    <property type="entry name" value="Multidrug efflux transporter AcrB pore domain"/>
    <property type="match status" value="1"/>
</dbReference>
<feature type="transmembrane region" description="Helical" evidence="8">
    <location>
        <begin position="12"/>
        <end position="32"/>
    </location>
</feature>
<feature type="transmembrane region" description="Helical" evidence="8">
    <location>
        <begin position="360"/>
        <end position="381"/>
    </location>
</feature>
<feature type="transmembrane region" description="Helical" evidence="8">
    <location>
        <begin position="336"/>
        <end position="353"/>
    </location>
</feature>
<evidence type="ECO:0000256" key="4">
    <source>
        <dbReference type="ARBA" id="ARBA00022519"/>
    </source>
</evidence>
<feature type="transmembrane region" description="Helical" evidence="8">
    <location>
        <begin position="528"/>
        <end position="548"/>
    </location>
</feature>
<evidence type="ECO:0000256" key="5">
    <source>
        <dbReference type="ARBA" id="ARBA00022692"/>
    </source>
</evidence>
<feature type="transmembrane region" description="Helical" evidence="8">
    <location>
        <begin position="986"/>
        <end position="1012"/>
    </location>
</feature>
<dbReference type="Gene3D" id="1.20.1640.10">
    <property type="entry name" value="Multidrug efflux transporter AcrB transmembrane domain"/>
    <property type="match status" value="2"/>
</dbReference>
<keyword evidence="4" id="KW-0997">Cell inner membrane</keyword>
<comment type="subcellular location">
    <subcellularLocation>
        <location evidence="1">Cell inner membrane</location>
        <topology evidence="1">Multi-pass membrane protein</topology>
    </subcellularLocation>
</comment>
<sequence length="1032" mass="112214">MNISELFIRRPVMTTLVMMAFLLFGVIGYRLLPVNDLPNVDFPTISVTASLPGASPETMAAAVATPLERQFSTIAGLDSMTSSSSLGSTQITLQFNLSRDIDAAAQDVQAMIARALRQLPQNMPSPPSYQKVNPADQPILYLALSSPTLPLSTVNEYADTYIAQRISMVSGVAQVQIYGSQKYAVRAQVEPHALVSRGIGIDEVVDAIREANVNLPTGILYGSDKAFTVQSTGQLYEAAAYRPVIVTYRNGSPVRLGEIGRVIDSVENDKIAGWHNGTRAIVLAIQRQPGTNTVKVVDSIRELLPRFRAQMPASVDLNILYDRSVSIRESVNEVKFTLVLAVALVVLVIFLFLRNVSATVIPSLALPASIIFTFAVMYLLGFSLNNLSLMALILSVGFVVDDAIVMLENIVRHMEKGEGALDASLNGSREIGFTILSMTLSLVVVFVPILFMGGILGRLLNEFGVTISVAILVSGFVSLSLTPMLCSRFLRPAAREQHGRLYIVLERFFAGMLRAYEYSLKAVLRHRLTIMLITAASLVATIYLFIVIPKGFLPSEDTGQVFAFTEGPQGISFKSMVTHQQTLASIVQADPNVDSFMSSVGGGGASVSTNSGRMFIRLKPRSERRLSADEVIQELRTKTAKVIGIDMFLQNPPPIRVGGRLTKSQYQFTLQSPDTDELYRYSAMLEAKLRELPQLQDVTSDVQLKSPEVNVEINRDKASALGITAEQIEDALSAAYASQQISTIYAPNNQYRVIMEVEPRYQEDPSALSFLYVRSATGKLVPLSTIATIRQGTGPLTVNHLGQVPSVTLSFNLKPGVALGDAVAIVDKVARVTLPQGISTSFQGTAQAFQTSLQGLWVLLLMAIILIYIVLGILYESFIHPLTILSGLPSAGFGALIVLLLFRLELNVYAFVGVIMLIGIVKKNAIMMIDFALAAQRDEGKEPLEAIYQGCVVRFRPIMMTTMAALMGTLPIAVGFGAGAEARRPLGLAVVGGLLVSQLLTLYVTPVFYVYLEAFQKKVKSWGGSRESGQQV</sequence>
<keyword evidence="2" id="KW-0813">Transport</keyword>
<organism evidence="9 10">
    <name type="scientific">Candidatus Abyssobacteria bacterium SURF_17</name>
    <dbReference type="NCBI Taxonomy" id="2093361"/>
    <lineage>
        <taxon>Bacteria</taxon>
        <taxon>Pseudomonadati</taxon>
        <taxon>Candidatus Hydrogenedentota</taxon>
        <taxon>Candidatus Abyssobacteria</taxon>
    </lineage>
</organism>
<protein>
    <submittedName>
        <fullName evidence="9">Multidrug efflux RND transporter permease subunit</fullName>
    </submittedName>
</protein>
<keyword evidence="3" id="KW-1003">Cell membrane</keyword>
<feature type="transmembrane region" description="Helical" evidence="8">
    <location>
        <begin position="387"/>
        <end position="411"/>
    </location>
</feature>
<accession>A0A419EVJ4</accession>
<dbReference type="FunFam" id="3.30.70.1430:FF:000001">
    <property type="entry name" value="Efflux pump membrane transporter"/>
    <property type="match status" value="1"/>
</dbReference>
<dbReference type="Proteomes" id="UP000285961">
    <property type="component" value="Unassembled WGS sequence"/>
</dbReference>
<dbReference type="PANTHER" id="PTHR32063">
    <property type="match status" value="1"/>
</dbReference>
<evidence type="ECO:0000256" key="6">
    <source>
        <dbReference type="ARBA" id="ARBA00022989"/>
    </source>
</evidence>
<dbReference type="InterPro" id="IPR001036">
    <property type="entry name" value="Acrflvin-R"/>
</dbReference>
<dbReference type="Gene3D" id="3.30.70.1320">
    <property type="entry name" value="Multidrug efflux transporter AcrB pore domain like"/>
    <property type="match status" value="1"/>
</dbReference>
<feature type="transmembrane region" description="Helical" evidence="8">
    <location>
        <begin position="431"/>
        <end position="451"/>
    </location>
</feature>
<evidence type="ECO:0000313" key="10">
    <source>
        <dbReference type="Proteomes" id="UP000285961"/>
    </source>
</evidence>
<evidence type="ECO:0000256" key="2">
    <source>
        <dbReference type="ARBA" id="ARBA00022448"/>
    </source>
</evidence>
<dbReference type="PANTHER" id="PTHR32063:SF21">
    <property type="entry name" value="MULTIDRUG RESISTANCE PROTEIN MDTB"/>
    <property type="match status" value="1"/>
</dbReference>
<feature type="transmembrane region" description="Helical" evidence="8">
    <location>
        <begin position="882"/>
        <end position="902"/>
    </location>
</feature>
<dbReference type="EMBL" id="QZKI01000093">
    <property type="protein sequence ID" value="RJP68213.1"/>
    <property type="molecule type" value="Genomic_DNA"/>
</dbReference>
<dbReference type="GO" id="GO:0042910">
    <property type="term" value="F:xenobiotic transmembrane transporter activity"/>
    <property type="evidence" value="ECO:0007669"/>
    <property type="project" value="TreeGrafter"/>
</dbReference>
<dbReference type="InterPro" id="IPR027463">
    <property type="entry name" value="AcrB_DN_DC_subdom"/>
</dbReference>
<dbReference type="FunFam" id="1.20.1640.10:FF:000001">
    <property type="entry name" value="Efflux pump membrane transporter"/>
    <property type="match status" value="1"/>
</dbReference>
<evidence type="ECO:0000256" key="7">
    <source>
        <dbReference type="ARBA" id="ARBA00023136"/>
    </source>
</evidence>
<evidence type="ECO:0000256" key="8">
    <source>
        <dbReference type="SAM" id="Phobius"/>
    </source>
</evidence>